<dbReference type="KEGG" id="cmb:CSW64_16755"/>
<dbReference type="RefSeq" id="WP_099623171.1">
    <property type="nucleotide sequence ID" value="NZ_CP024201.1"/>
</dbReference>
<proteinExistence type="predicted"/>
<dbReference type="EMBL" id="CP024201">
    <property type="protein sequence ID" value="ATQ43923.1"/>
    <property type="molecule type" value="Genomic_DNA"/>
</dbReference>
<evidence type="ECO:0000313" key="2">
    <source>
        <dbReference type="EMBL" id="ATQ43923.1"/>
    </source>
</evidence>
<organism evidence="2 3">
    <name type="scientific">Caulobacter mirabilis</name>
    <dbReference type="NCBI Taxonomy" id="69666"/>
    <lineage>
        <taxon>Bacteria</taxon>
        <taxon>Pseudomonadati</taxon>
        <taxon>Pseudomonadota</taxon>
        <taxon>Alphaproteobacteria</taxon>
        <taxon>Caulobacterales</taxon>
        <taxon>Caulobacteraceae</taxon>
        <taxon>Caulobacter</taxon>
    </lineage>
</organism>
<dbReference type="OrthoDB" id="8968524at2"/>
<dbReference type="Proteomes" id="UP000228945">
    <property type="component" value="Chromosome"/>
</dbReference>
<sequence length="63" mass="6845">MAGAKGGKKRWREVYRQPTVLGIIGLAGLICALVGDGWWDVLSWALLGYTCAVIVWALAVKRS</sequence>
<gene>
    <name evidence="2" type="ORF">CSW64_16755</name>
</gene>
<keyword evidence="1" id="KW-0812">Transmembrane</keyword>
<accession>A0A2D2B0Z5</accession>
<feature type="transmembrane region" description="Helical" evidence="1">
    <location>
        <begin position="41"/>
        <end position="60"/>
    </location>
</feature>
<evidence type="ECO:0000256" key="1">
    <source>
        <dbReference type="SAM" id="Phobius"/>
    </source>
</evidence>
<reference evidence="2 3" key="1">
    <citation type="submission" date="2017-10" db="EMBL/GenBank/DDBJ databases">
        <title>Genome sequence of Caulobacter mirabilis FWC38.</title>
        <authorList>
            <person name="Fiebig A."/>
            <person name="Crosson S."/>
        </authorList>
    </citation>
    <scope>NUCLEOTIDE SEQUENCE [LARGE SCALE GENOMIC DNA]</scope>
    <source>
        <strain evidence="2 3">FWC 38</strain>
    </source>
</reference>
<keyword evidence="1" id="KW-0472">Membrane</keyword>
<protein>
    <submittedName>
        <fullName evidence="2">Uncharacterized protein</fullName>
    </submittedName>
</protein>
<keyword evidence="3" id="KW-1185">Reference proteome</keyword>
<feature type="transmembrane region" description="Helical" evidence="1">
    <location>
        <begin position="18"/>
        <end position="35"/>
    </location>
</feature>
<evidence type="ECO:0000313" key="3">
    <source>
        <dbReference type="Proteomes" id="UP000228945"/>
    </source>
</evidence>
<dbReference type="AlphaFoldDB" id="A0A2D2B0Z5"/>
<name>A0A2D2B0Z5_9CAUL</name>
<keyword evidence="1" id="KW-1133">Transmembrane helix</keyword>